<dbReference type="PANTHER" id="PTHR10165">
    <property type="entry name" value="LIPID PHOSPHATE PHOSPHATASE"/>
    <property type="match status" value="1"/>
</dbReference>
<dbReference type="Pfam" id="PF01569">
    <property type="entry name" value="PAP2"/>
    <property type="match status" value="1"/>
</dbReference>
<reference evidence="9" key="1">
    <citation type="submission" date="2021-02" db="EMBL/GenBank/DDBJ databases">
        <authorList>
            <person name="Nowell W R."/>
        </authorList>
    </citation>
    <scope>NUCLEOTIDE SEQUENCE</scope>
</reference>
<dbReference type="InterPro" id="IPR000326">
    <property type="entry name" value="PAP2/HPO"/>
</dbReference>
<dbReference type="InterPro" id="IPR043216">
    <property type="entry name" value="PAP-like"/>
</dbReference>
<dbReference type="Proteomes" id="UP000663836">
    <property type="component" value="Unassembled WGS sequence"/>
</dbReference>
<dbReference type="AlphaFoldDB" id="A0A819AQ67"/>
<dbReference type="InterPro" id="IPR036812">
    <property type="entry name" value="NAD(P)_OxRdtase_dom_sf"/>
</dbReference>
<organism evidence="9 10">
    <name type="scientific">Rotaria sordida</name>
    <dbReference type="NCBI Taxonomy" id="392033"/>
    <lineage>
        <taxon>Eukaryota</taxon>
        <taxon>Metazoa</taxon>
        <taxon>Spiralia</taxon>
        <taxon>Gnathifera</taxon>
        <taxon>Rotifera</taxon>
        <taxon>Eurotatoria</taxon>
        <taxon>Bdelloidea</taxon>
        <taxon>Philodinida</taxon>
        <taxon>Philodinidae</taxon>
        <taxon>Rotaria</taxon>
    </lineage>
</organism>
<evidence type="ECO:0000256" key="4">
    <source>
        <dbReference type="ARBA" id="ARBA00022989"/>
    </source>
</evidence>
<gene>
    <name evidence="9" type="ORF">JBS370_LOCUS14601</name>
</gene>
<dbReference type="Pfam" id="PF00248">
    <property type="entry name" value="Aldo_ket_red"/>
    <property type="match status" value="1"/>
</dbReference>
<dbReference type="GO" id="GO:0006644">
    <property type="term" value="P:phospholipid metabolic process"/>
    <property type="evidence" value="ECO:0007669"/>
    <property type="project" value="InterPro"/>
</dbReference>
<dbReference type="InterPro" id="IPR036938">
    <property type="entry name" value="PAP2/HPO_sf"/>
</dbReference>
<feature type="region of interest" description="Disordered" evidence="6">
    <location>
        <begin position="331"/>
        <end position="360"/>
    </location>
</feature>
<evidence type="ECO:0000256" key="3">
    <source>
        <dbReference type="ARBA" id="ARBA00022692"/>
    </source>
</evidence>
<evidence type="ECO:0000256" key="1">
    <source>
        <dbReference type="ARBA" id="ARBA00004141"/>
    </source>
</evidence>
<keyword evidence="4 7" id="KW-1133">Transmembrane helix</keyword>
<keyword evidence="5 7" id="KW-0472">Membrane</keyword>
<comment type="subcellular location">
    <subcellularLocation>
        <location evidence="1">Membrane</location>
        <topology evidence="1">Multi-pass membrane protein</topology>
    </subcellularLocation>
</comment>
<evidence type="ECO:0000256" key="6">
    <source>
        <dbReference type="SAM" id="MobiDB-lite"/>
    </source>
</evidence>
<name>A0A819AQ67_9BILA</name>
<dbReference type="Gene3D" id="1.20.144.10">
    <property type="entry name" value="Phosphatidic acid phosphatase type 2/haloperoxidase"/>
    <property type="match status" value="1"/>
</dbReference>
<feature type="transmembrane region" description="Helical" evidence="7">
    <location>
        <begin position="286"/>
        <end position="307"/>
    </location>
</feature>
<dbReference type="SUPFAM" id="SSF48317">
    <property type="entry name" value="Acid phosphatase/Vanadium-dependent haloperoxidase"/>
    <property type="match status" value="1"/>
</dbReference>
<dbReference type="GO" id="GO:0008195">
    <property type="term" value="F:phosphatidate phosphatase activity"/>
    <property type="evidence" value="ECO:0007669"/>
    <property type="project" value="TreeGrafter"/>
</dbReference>
<keyword evidence="3 7" id="KW-0812">Transmembrane</keyword>
<evidence type="ECO:0000256" key="5">
    <source>
        <dbReference type="ARBA" id="ARBA00023136"/>
    </source>
</evidence>
<dbReference type="EMBL" id="CAJOBD010001329">
    <property type="protein sequence ID" value="CAF3788459.1"/>
    <property type="molecule type" value="Genomic_DNA"/>
</dbReference>
<feature type="transmembrane region" description="Helical" evidence="7">
    <location>
        <begin position="259"/>
        <end position="280"/>
    </location>
</feature>
<evidence type="ECO:0000313" key="9">
    <source>
        <dbReference type="EMBL" id="CAF3788459.1"/>
    </source>
</evidence>
<evidence type="ECO:0000259" key="8">
    <source>
        <dbReference type="SMART" id="SM00014"/>
    </source>
</evidence>
<evidence type="ECO:0000313" key="10">
    <source>
        <dbReference type="Proteomes" id="UP000663836"/>
    </source>
</evidence>
<dbReference type="Gene3D" id="3.20.20.100">
    <property type="entry name" value="NADP-dependent oxidoreductase domain"/>
    <property type="match status" value="1"/>
</dbReference>
<dbReference type="GO" id="GO:0046839">
    <property type="term" value="P:phospholipid dephosphorylation"/>
    <property type="evidence" value="ECO:0007669"/>
    <property type="project" value="TreeGrafter"/>
</dbReference>
<proteinExistence type="inferred from homology"/>
<dbReference type="InterPro" id="IPR023210">
    <property type="entry name" value="NADP_OxRdtase_dom"/>
</dbReference>
<dbReference type="SUPFAM" id="SSF51430">
    <property type="entry name" value="NAD(P)-linked oxidoreductase"/>
    <property type="match status" value="1"/>
</dbReference>
<accession>A0A819AQ67</accession>
<feature type="domain" description="Phosphatidic acid phosphatase type 2/haloperoxidase" evidence="8">
    <location>
        <begin position="184"/>
        <end position="323"/>
    </location>
</feature>
<comment type="similarity">
    <text evidence="2">Belongs to the PA-phosphatase related phosphoesterase family.</text>
</comment>
<protein>
    <recommendedName>
        <fullName evidence="8">Phosphatidic acid phosphatase type 2/haloperoxidase domain-containing protein</fullName>
    </recommendedName>
</protein>
<sequence length="360" mass="41433">MSKVKRVFGTGRFTKNGRGFNTAQEVPQVLGILKENGIDELDTARIYGEGTSEELLGEAAEFETFIVSTKAHPLVHLEQKQDNIDSAFSGSSQQQYNDECDNCSSEMEQKPNRNENEVDNSFNVDILTQLHSNDKEYQELLMWITEFSKRFYFNRYPNQVFLTRLEFCGGRVTTITPFVRNLYILTVVFAYGYLSTWVLTEITKNFVGELRPHFLAVCQPTIDCSTLSLNQFNSYLQFGINYTCLNTDSGLVRDARRSFFSGHTSPVFFGFGWLVMYIHVAWSWRHLGIIGHIFQTGLAILGLYIGYSRIFDFHHHWNDVDAYDIETEESLEMSDDESHHEEIPSLMDEPMPEIQPGSFM</sequence>
<dbReference type="SMART" id="SM00014">
    <property type="entry name" value="acidPPc"/>
    <property type="match status" value="1"/>
</dbReference>
<dbReference type="GO" id="GO:0005886">
    <property type="term" value="C:plasma membrane"/>
    <property type="evidence" value="ECO:0007669"/>
    <property type="project" value="TreeGrafter"/>
</dbReference>
<dbReference type="PANTHER" id="PTHR10165:SF103">
    <property type="entry name" value="PHOSPHOLIPID PHOSPHATASE HOMOLOG 1.2 HOMOLOG"/>
    <property type="match status" value="1"/>
</dbReference>
<dbReference type="GO" id="GO:0007165">
    <property type="term" value="P:signal transduction"/>
    <property type="evidence" value="ECO:0007669"/>
    <property type="project" value="TreeGrafter"/>
</dbReference>
<evidence type="ECO:0000256" key="2">
    <source>
        <dbReference type="ARBA" id="ARBA00008816"/>
    </source>
</evidence>
<comment type="caution">
    <text evidence="9">The sequence shown here is derived from an EMBL/GenBank/DDBJ whole genome shotgun (WGS) entry which is preliminary data.</text>
</comment>
<evidence type="ECO:0000256" key="7">
    <source>
        <dbReference type="SAM" id="Phobius"/>
    </source>
</evidence>